<reference evidence="3" key="1">
    <citation type="submission" date="2023-07" db="EMBL/GenBank/DDBJ databases">
        <title>Whole genome shotgun sequence of Streptomyces spororaveus NBRC 15456.</title>
        <authorList>
            <person name="Komaki H."/>
            <person name="Tamura T."/>
        </authorList>
    </citation>
    <scope>NUCLEOTIDE SEQUENCE [LARGE SCALE GENOMIC DNA]</scope>
    <source>
        <strain evidence="3">NBRC 15456</strain>
    </source>
</reference>
<evidence type="ECO:0000313" key="3">
    <source>
        <dbReference type="Proteomes" id="UP000608522"/>
    </source>
</evidence>
<dbReference type="EMBL" id="BNED01000005">
    <property type="protein sequence ID" value="GHI78383.1"/>
    <property type="molecule type" value="Genomic_DNA"/>
</dbReference>
<feature type="domain" description="HNH nuclease" evidence="1">
    <location>
        <begin position="273"/>
        <end position="322"/>
    </location>
</feature>
<dbReference type="Proteomes" id="UP000608522">
    <property type="component" value="Unassembled WGS sequence"/>
</dbReference>
<gene>
    <name evidence="2" type="ORF">Sspor_39440</name>
</gene>
<protein>
    <recommendedName>
        <fullName evidence="1">HNH nuclease domain-containing protein</fullName>
    </recommendedName>
</protein>
<dbReference type="Pfam" id="PF13391">
    <property type="entry name" value="HNH_2"/>
    <property type="match status" value="1"/>
</dbReference>
<evidence type="ECO:0000313" key="2">
    <source>
        <dbReference type="EMBL" id="GHI78383.1"/>
    </source>
</evidence>
<comment type="caution">
    <text evidence="2">The sequence shown here is derived from an EMBL/GenBank/DDBJ whole genome shotgun (WGS) entry which is preliminary data.</text>
</comment>
<keyword evidence="3" id="KW-1185">Reference proteome</keyword>
<organism evidence="2 3">
    <name type="scientific">Streptomyces spororaveus</name>
    <dbReference type="NCBI Taxonomy" id="284039"/>
    <lineage>
        <taxon>Bacteria</taxon>
        <taxon>Bacillati</taxon>
        <taxon>Actinomycetota</taxon>
        <taxon>Actinomycetes</taxon>
        <taxon>Kitasatosporales</taxon>
        <taxon>Streptomycetaceae</taxon>
        <taxon>Streptomyces</taxon>
    </lineage>
</organism>
<name>A0ABQ3TD83_9ACTN</name>
<accession>A0ABQ3TD83</accession>
<dbReference type="InterPro" id="IPR003615">
    <property type="entry name" value="HNH_nuc"/>
</dbReference>
<evidence type="ECO:0000259" key="1">
    <source>
        <dbReference type="Pfam" id="PF13391"/>
    </source>
</evidence>
<sequence length="374" mass="41100">MAIPPAQQNASSRRGRGGYRLAALGWIMLVISLRVEERGAAADPDELAPCPWGFADEGESVATAWLVLAVGDGRKHGGNSGYDDLPSEHYSWDSAVPHHAELTVGDVIALWDTTSLLGISVIEAIDTGQAVKDVFFCPSCSTSEFQPRKTKSPKYRCLKCKAEFDDQDRVAGSKPVTTYRSRHGRYWVDMPGVLSGAELRPLCDKPKTQHSLRSMRWEKLRAAITASGATTTIAIAEQAQRVLAGGHRQVTVRARIGQASFRRTLLEAHGEHCAFTGPTPAAALEAAHLYSYAGSGQHHSDGGLLLRRDVHRLFDLGLIAVDPGRFVLDVSPSLHGYVPYRQLHGQPLTTRLRREHRMWLAAHWDMHRKTSSTS</sequence>
<proteinExistence type="predicted"/>